<reference evidence="1 2" key="1">
    <citation type="journal article" date="2011" name="BMC Genomics">
        <title>Complete genome sequence of Corynebacterium variabile DSM 44702 isolated from the surface of smear-ripened cheeses and insights into cheese ripening and flavor generation.</title>
        <authorList>
            <person name="Schroeder J."/>
            <person name="Maus I."/>
            <person name="Trost E."/>
            <person name="Tauch A."/>
        </authorList>
    </citation>
    <scope>NUCLEOTIDE SEQUENCE [LARGE SCALE GENOMIC DNA]</scope>
    <source>
        <strain evidence="2">DSM 44702 / JCM 12073 / NCIMB 30131</strain>
    </source>
</reference>
<dbReference type="EMBL" id="CP002917">
    <property type="protein sequence ID" value="AEK37856.1"/>
    <property type="molecule type" value="Genomic_DNA"/>
</dbReference>
<dbReference type="KEGG" id="cva:CVAR_2511"/>
<sequence length="53" mass="5922">MTRHLRERFSLPSRPVATTVTDTVPVPEPVSRSSFVSETAGTGRWRVVRRPAS</sequence>
<name>G0HFG7_CORVD</name>
<organism evidence="1 2">
    <name type="scientific">Corynebacterium variabile (strain DSM 44702 / CIP 107183 / JCM 12073 / NCIMB 30131)</name>
    <name type="common">Corynebacterium mooreparkense</name>
    <dbReference type="NCBI Taxonomy" id="858619"/>
    <lineage>
        <taxon>Bacteria</taxon>
        <taxon>Bacillati</taxon>
        <taxon>Actinomycetota</taxon>
        <taxon>Actinomycetes</taxon>
        <taxon>Mycobacteriales</taxon>
        <taxon>Corynebacteriaceae</taxon>
        <taxon>Corynebacterium</taxon>
    </lineage>
</organism>
<proteinExistence type="predicted"/>
<gene>
    <name evidence="1" type="ordered locus">CVAR_2511</name>
</gene>
<dbReference type="HOGENOM" id="CLU_3060656_0_0_11"/>
<evidence type="ECO:0000313" key="2">
    <source>
        <dbReference type="Proteomes" id="UP000006659"/>
    </source>
</evidence>
<protein>
    <submittedName>
        <fullName evidence="1">Uncharacterized protein</fullName>
    </submittedName>
</protein>
<accession>G0HFG7</accession>
<dbReference type="Proteomes" id="UP000006659">
    <property type="component" value="Chromosome"/>
</dbReference>
<dbReference type="AlphaFoldDB" id="G0HFG7"/>
<evidence type="ECO:0000313" key="1">
    <source>
        <dbReference type="EMBL" id="AEK37856.1"/>
    </source>
</evidence>